<evidence type="ECO:0000313" key="2">
    <source>
        <dbReference type="Proteomes" id="UP001055072"/>
    </source>
</evidence>
<protein>
    <submittedName>
        <fullName evidence="1">Uncharacterized protein</fullName>
    </submittedName>
</protein>
<reference evidence="1" key="1">
    <citation type="journal article" date="2021" name="Environ. Microbiol.">
        <title>Gene family expansions and transcriptome signatures uncover fungal adaptations to wood decay.</title>
        <authorList>
            <person name="Hage H."/>
            <person name="Miyauchi S."/>
            <person name="Viragh M."/>
            <person name="Drula E."/>
            <person name="Min B."/>
            <person name="Chaduli D."/>
            <person name="Navarro D."/>
            <person name="Favel A."/>
            <person name="Norest M."/>
            <person name="Lesage-Meessen L."/>
            <person name="Balint B."/>
            <person name="Merenyi Z."/>
            <person name="de Eugenio L."/>
            <person name="Morin E."/>
            <person name="Martinez A.T."/>
            <person name="Baldrian P."/>
            <person name="Stursova M."/>
            <person name="Martinez M.J."/>
            <person name="Novotny C."/>
            <person name="Magnuson J.K."/>
            <person name="Spatafora J.W."/>
            <person name="Maurice S."/>
            <person name="Pangilinan J."/>
            <person name="Andreopoulos W."/>
            <person name="LaButti K."/>
            <person name="Hundley H."/>
            <person name="Na H."/>
            <person name="Kuo A."/>
            <person name="Barry K."/>
            <person name="Lipzen A."/>
            <person name="Henrissat B."/>
            <person name="Riley R."/>
            <person name="Ahrendt S."/>
            <person name="Nagy L.G."/>
            <person name="Grigoriev I.V."/>
            <person name="Martin F."/>
            <person name="Rosso M.N."/>
        </authorList>
    </citation>
    <scope>NUCLEOTIDE SEQUENCE</scope>
    <source>
        <strain evidence="1">CBS 384.51</strain>
    </source>
</reference>
<proteinExistence type="predicted"/>
<name>A0ACB8TZ37_9APHY</name>
<dbReference type="EMBL" id="MU274918">
    <property type="protein sequence ID" value="KAI0087337.1"/>
    <property type="molecule type" value="Genomic_DNA"/>
</dbReference>
<dbReference type="Proteomes" id="UP001055072">
    <property type="component" value="Unassembled WGS sequence"/>
</dbReference>
<keyword evidence="2" id="KW-1185">Reference proteome</keyword>
<comment type="caution">
    <text evidence="1">The sequence shown here is derived from an EMBL/GenBank/DDBJ whole genome shotgun (WGS) entry which is preliminary data.</text>
</comment>
<accession>A0ACB8TZ37</accession>
<evidence type="ECO:0000313" key="1">
    <source>
        <dbReference type="EMBL" id="KAI0087337.1"/>
    </source>
</evidence>
<gene>
    <name evidence="1" type="ORF">BDY19DRAFT_907522</name>
</gene>
<sequence length="159" mass="17218">MGTGVARPERVSVGGAARTLFVASGFFATSLLAFYLYQFRAHKNDNQTWIVRHGQQPGNEGAPPMNGPYYTAKWTPQEVKPGSVPLPGNEDHRGSVGLLPYVMSFIAGKGINPDPRVPEHPLNKTQPAPQRLNAAGTHFYTKACFIAPCTLTKVNSAIL</sequence>
<organism evidence="1 2">
    <name type="scientific">Irpex rosettiformis</name>
    <dbReference type="NCBI Taxonomy" id="378272"/>
    <lineage>
        <taxon>Eukaryota</taxon>
        <taxon>Fungi</taxon>
        <taxon>Dikarya</taxon>
        <taxon>Basidiomycota</taxon>
        <taxon>Agaricomycotina</taxon>
        <taxon>Agaricomycetes</taxon>
        <taxon>Polyporales</taxon>
        <taxon>Irpicaceae</taxon>
        <taxon>Irpex</taxon>
    </lineage>
</organism>